<comment type="caution">
    <text evidence="5">The sequence shown here is derived from an EMBL/GenBank/DDBJ whole genome shotgun (WGS) entry which is preliminary data.</text>
</comment>
<dbReference type="OrthoDB" id="9772100at2"/>
<dbReference type="RefSeq" id="WP_087505393.1">
    <property type="nucleotide sequence ID" value="NZ_BMDX01000006.1"/>
</dbReference>
<evidence type="ECO:0000259" key="3">
    <source>
        <dbReference type="PROSITE" id="PS50042"/>
    </source>
</evidence>
<dbReference type="Gene3D" id="2.60.120.10">
    <property type="entry name" value="Jelly Rolls"/>
    <property type="match status" value="1"/>
</dbReference>
<dbReference type="Gene3D" id="1.10.287.130">
    <property type="match status" value="1"/>
</dbReference>
<evidence type="ECO:0000256" key="1">
    <source>
        <dbReference type="ARBA" id="ARBA00000085"/>
    </source>
</evidence>
<dbReference type="PROSITE" id="PS50109">
    <property type="entry name" value="HIS_KIN"/>
    <property type="match status" value="1"/>
</dbReference>
<gene>
    <name evidence="5" type="ORF">GCM10011369_16240</name>
</gene>
<dbReference type="EMBL" id="BMDX01000006">
    <property type="protein sequence ID" value="GGA75138.1"/>
    <property type="molecule type" value="Genomic_DNA"/>
</dbReference>
<dbReference type="InterPro" id="IPR000595">
    <property type="entry name" value="cNMP-bd_dom"/>
</dbReference>
<proteinExistence type="predicted"/>
<dbReference type="PANTHER" id="PTHR43065:SF48">
    <property type="entry name" value="HISTIDINE KINASE"/>
    <property type="match status" value="1"/>
</dbReference>
<keyword evidence="6" id="KW-1185">Reference proteome</keyword>
<dbReference type="InterPro" id="IPR005467">
    <property type="entry name" value="His_kinase_dom"/>
</dbReference>
<protein>
    <recommendedName>
        <fullName evidence="2">histidine kinase</fullName>
        <ecNumber evidence="2">2.7.13.3</ecNumber>
    </recommendedName>
</protein>
<reference evidence="6" key="1">
    <citation type="journal article" date="2019" name="Int. J. Syst. Evol. Microbiol.">
        <title>The Global Catalogue of Microorganisms (GCM) 10K type strain sequencing project: providing services to taxonomists for standard genome sequencing and annotation.</title>
        <authorList>
            <consortium name="The Broad Institute Genomics Platform"/>
            <consortium name="The Broad Institute Genome Sequencing Center for Infectious Disease"/>
            <person name="Wu L."/>
            <person name="Ma J."/>
        </authorList>
    </citation>
    <scope>NUCLEOTIDE SEQUENCE [LARGE SCALE GENOMIC DNA]</scope>
    <source>
        <strain evidence="6">CGMCC 1.10130</strain>
    </source>
</reference>
<dbReference type="Gene3D" id="3.30.565.10">
    <property type="entry name" value="Histidine kinase-like ATPase, C-terminal domain"/>
    <property type="match status" value="1"/>
</dbReference>
<evidence type="ECO:0000313" key="5">
    <source>
        <dbReference type="EMBL" id="GGA75138.1"/>
    </source>
</evidence>
<dbReference type="InterPro" id="IPR004358">
    <property type="entry name" value="Sig_transdc_His_kin-like_C"/>
</dbReference>
<dbReference type="Pfam" id="PF02518">
    <property type="entry name" value="HATPase_c"/>
    <property type="match status" value="1"/>
</dbReference>
<feature type="domain" description="Cyclic nucleotide-binding" evidence="3">
    <location>
        <begin position="24"/>
        <end position="103"/>
    </location>
</feature>
<name>A0A8J2XNV5_9GAMM</name>
<dbReference type="CDD" id="cd00038">
    <property type="entry name" value="CAP_ED"/>
    <property type="match status" value="1"/>
</dbReference>
<dbReference type="AlphaFoldDB" id="A0A8J2XNV5"/>
<comment type="catalytic activity">
    <reaction evidence="1">
        <text>ATP + protein L-histidine = ADP + protein N-phospho-L-histidine.</text>
        <dbReference type="EC" id="2.7.13.3"/>
    </reaction>
</comment>
<keyword evidence="5" id="KW-0808">Transferase</keyword>
<dbReference type="SMART" id="SM00387">
    <property type="entry name" value="HATPase_c"/>
    <property type="match status" value="1"/>
</dbReference>
<dbReference type="InterPro" id="IPR018490">
    <property type="entry name" value="cNMP-bd_dom_sf"/>
</dbReference>
<dbReference type="PROSITE" id="PS50042">
    <property type="entry name" value="CNMP_BINDING_3"/>
    <property type="match status" value="1"/>
</dbReference>
<evidence type="ECO:0000256" key="2">
    <source>
        <dbReference type="ARBA" id="ARBA00012438"/>
    </source>
</evidence>
<dbReference type="EC" id="2.7.13.3" evidence="2"/>
<dbReference type="Pfam" id="PF00027">
    <property type="entry name" value="cNMP_binding"/>
    <property type="match status" value="1"/>
</dbReference>
<dbReference type="PRINTS" id="PR00344">
    <property type="entry name" value="BCTRLSENSOR"/>
</dbReference>
<dbReference type="InterPro" id="IPR003594">
    <property type="entry name" value="HATPase_dom"/>
</dbReference>
<sequence length="456" mass="51118">MFDSELVDSPAYQRIKQVYFGRLERHFTLKKGKTLLEQGEFNDKLYLILEGTIVGFQSIDGEPVEIFRSGPDMFIGLQSFFGRSHRSYSKVVAETECSMAYIELSTPAEDEYQYGSLIEQFNPVIVNALITRQLRSSHAALERQRTQKRLLQAEKMSTLGQLSAGLAHELNNSIGVLARKSEYISEFIEDILKEREPKKFAFFKNGLDEGQRLNSLEVRQRTREFARKLNINKETAKLLAKMASSMDDASVLDQNVIKNLEEVAQFWQLGVDFHDMQVAAKHATGIVKSVKILGGGSFERGEGVCVIDSIEQALSLLKSNLRAVQLDTQLRELPAIYGNLTELIQIWVNIIKNACDAMEQAATSSPSIRVSTRVLKDAVKIKISDTGPGIPEELQDKIFQPNFTTKKNGLQFGLGLGLSIVMRLVDSYNGRIVLNSVPGKTTFSVTLPIRERDGKD</sequence>
<dbReference type="Proteomes" id="UP000619743">
    <property type="component" value="Unassembled WGS sequence"/>
</dbReference>
<organism evidence="5 6">
    <name type="scientific">Neiella marina</name>
    <dbReference type="NCBI Taxonomy" id="508461"/>
    <lineage>
        <taxon>Bacteria</taxon>
        <taxon>Pseudomonadati</taxon>
        <taxon>Pseudomonadota</taxon>
        <taxon>Gammaproteobacteria</taxon>
        <taxon>Alteromonadales</taxon>
        <taxon>Echinimonadaceae</taxon>
        <taxon>Neiella</taxon>
    </lineage>
</organism>
<keyword evidence="5" id="KW-0418">Kinase</keyword>
<dbReference type="PANTHER" id="PTHR43065">
    <property type="entry name" value="SENSOR HISTIDINE KINASE"/>
    <property type="match status" value="1"/>
</dbReference>
<dbReference type="SUPFAM" id="SSF55874">
    <property type="entry name" value="ATPase domain of HSP90 chaperone/DNA topoisomerase II/histidine kinase"/>
    <property type="match status" value="1"/>
</dbReference>
<dbReference type="SUPFAM" id="SSF51206">
    <property type="entry name" value="cAMP-binding domain-like"/>
    <property type="match status" value="1"/>
</dbReference>
<dbReference type="InterPro" id="IPR036890">
    <property type="entry name" value="HATPase_C_sf"/>
</dbReference>
<evidence type="ECO:0000259" key="4">
    <source>
        <dbReference type="PROSITE" id="PS50109"/>
    </source>
</evidence>
<evidence type="ECO:0000313" key="6">
    <source>
        <dbReference type="Proteomes" id="UP000619743"/>
    </source>
</evidence>
<dbReference type="InterPro" id="IPR014710">
    <property type="entry name" value="RmlC-like_jellyroll"/>
</dbReference>
<accession>A0A8J2XNV5</accession>
<dbReference type="CDD" id="cd00075">
    <property type="entry name" value="HATPase"/>
    <property type="match status" value="1"/>
</dbReference>
<feature type="domain" description="Histidine kinase" evidence="4">
    <location>
        <begin position="310"/>
        <end position="451"/>
    </location>
</feature>
<dbReference type="GO" id="GO:0004673">
    <property type="term" value="F:protein histidine kinase activity"/>
    <property type="evidence" value="ECO:0007669"/>
    <property type="project" value="UniProtKB-EC"/>
</dbReference>